<dbReference type="PANTHER" id="PTHR48100">
    <property type="entry name" value="BROAD-SPECIFICITY PHOSPHATASE YOR283W-RELATED"/>
    <property type="match status" value="1"/>
</dbReference>
<proteinExistence type="predicted"/>
<dbReference type="InterPro" id="IPR013078">
    <property type="entry name" value="His_Pase_superF_clade-1"/>
</dbReference>
<dbReference type="GO" id="GO:0005737">
    <property type="term" value="C:cytoplasm"/>
    <property type="evidence" value="ECO:0007669"/>
    <property type="project" value="TreeGrafter"/>
</dbReference>
<dbReference type="RefSeq" id="WP_211696909.1">
    <property type="nucleotide sequence ID" value="NZ_CP046600.1"/>
</dbReference>
<sequence length="214" mass="23517">MQLLLIRHALPLRSEHGEGSDPDLSDAGVAQVTRLPEALARFPISRVVSSPQRRALQTAEPVAAARKLAVDVDDRFAEYDRDLPRYIPVEQIRDEFPQDWARMAQGHLPSAVDENRFRARVRAAVDDVVAAAGPEDTVAAFSHGGVINAVLHEILGTARLLSFPVDYASVTRLLFSRSGQATVATVNSVEHVWDLLPRNQRPLGDPPLRAGREP</sequence>
<organism evidence="1 2">
    <name type="scientific">Mycobacterium spongiae</name>
    <dbReference type="NCBI Taxonomy" id="886343"/>
    <lineage>
        <taxon>Bacteria</taxon>
        <taxon>Bacillati</taxon>
        <taxon>Actinomycetota</taxon>
        <taxon>Actinomycetes</taxon>
        <taxon>Mycobacteriales</taxon>
        <taxon>Mycobacteriaceae</taxon>
        <taxon>Mycobacterium</taxon>
    </lineage>
</organism>
<dbReference type="SUPFAM" id="SSF53254">
    <property type="entry name" value="Phosphoglycerate mutase-like"/>
    <property type="match status" value="1"/>
</dbReference>
<reference evidence="1" key="1">
    <citation type="submission" date="2019-12" db="EMBL/GenBank/DDBJ databases">
        <title>Mycobacterium spongiae sp. nov.</title>
        <authorList>
            <person name="Stinear T."/>
        </authorList>
    </citation>
    <scope>NUCLEOTIDE SEQUENCE</scope>
    <source>
        <strain evidence="1">FSD4b-SM</strain>
    </source>
</reference>
<dbReference type="CDD" id="cd07067">
    <property type="entry name" value="HP_PGM_like"/>
    <property type="match status" value="1"/>
</dbReference>
<gene>
    <name evidence="1" type="ORF">F6B93_21635</name>
</gene>
<name>A0A975K0Y2_9MYCO</name>
<dbReference type="Proteomes" id="UP000682202">
    <property type="component" value="Chromosome"/>
</dbReference>
<dbReference type="Gene3D" id="3.40.50.1240">
    <property type="entry name" value="Phosphoglycerate mutase-like"/>
    <property type="match status" value="1"/>
</dbReference>
<accession>A0A975K0Y2</accession>
<protein>
    <submittedName>
        <fullName evidence="1">Histidine phosphatase family protein</fullName>
    </submittedName>
</protein>
<dbReference type="KEGG" id="mspg:F6B93_21635"/>
<evidence type="ECO:0000313" key="1">
    <source>
        <dbReference type="EMBL" id="QUR69322.1"/>
    </source>
</evidence>
<dbReference type="SMART" id="SM00855">
    <property type="entry name" value="PGAM"/>
    <property type="match status" value="1"/>
</dbReference>
<keyword evidence="2" id="KW-1185">Reference proteome</keyword>
<dbReference type="PANTHER" id="PTHR48100:SF62">
    <property type="entry name" value="GLUCOSYL-3-PHOSPHOGLYCERATE PHOSPHATASE"/>
    <property type="match status" value="1"/>
</dbReference>
<evidence type="ECO:0000313" key="2">
    <source>
        <dbReference type="Proteomes" id="UP000682202"/>
    </source>
</evidence>
<dbReference type="AlphaFoldDB" id="A0A975K0Y2"/>
<dbReference type="InterPro" id="IPR029033">
    <property type="entry name" value="His_PPase_superfam"/>
</dbReference>
<dbReference type="Pfam" id="PF00300">
    <property type="entry name" value="His_Phos_1"/>
    <property type="match status" value="1"/>
</dbReference>
<dbReference type="EMBL" id="CP046600">
    <property type="protein sequence ID" value="QUR69322.1"/>
    <property type="molecule type" value="Genomic_DNA"/>
</dbReference>
<dbReference type="GO" id="GO:0016791">
    <property type="term" value="F:phosphatase activity"/>
    <property type="evidence" value="ECO:0007669"/>
    <property type="project" value="TreeGrafter"/>
</dbReference>
<dbReference type="InterPro" id="IPR050275">
    <property type="entry name" value="PGM_Phosphatase"/>
</dbReference>